<keyword evidence="1" id="KW-0812">Transmembrane</keyword>
<reference evidence="2" key="1">
    <citation type="submission" date="2023-03" db="EMBL/GenBank/DDBJ databases">
        <title>Massive genome expansion in bonnet fungi (Mycena s.s.) driven by repeated elements and novel gene families across ecological guilds.</title>
        <authorList>
            <consortium name="Lawrence Berkeley National Laboratory"/>
            <person name="Harder C.B."/>
            <person name="Miyauchi S."/>
            <person name="Viragh M."/>
            <person name="Kuo A."/>
            <person name="Thoen E."/>
            <person name="Andreopoulos B."/>
            <person name="Lu D."/>
            <person name="Skrede I."/>
            <person name="Drula E."/>
            <person name="Henrissat B."/>
            <person name="Morin E."/>
            <person name="Kohler A."/>
            <person name="Barry K."/>
            <person name="LaButti K."/>
            <person name="Morin E."/>
            <person name="Salamov A."/>
            <person name="Lipzen A."/>
            <person name="Mereny Z."/>
            <person name="Hegedus B."/>
            <person name="Baldrian P."/>
            <person name="Stursova M."/>
            <person name="Weitz H."/>
            <person name="Taylor A."/>
            <person name="Grigoriev I.V."/>
            <person name="Nagy L.G."/>
            <person name="Martin F."/>
            <person name="Kauserud H."/>
        </authorList>
    </citation>
    <scope>NUCLEOTIDE SEQUENCE</scope>
    <source>
        <strain evidence="2">CBHHK182m</strain>
    </source>
</reference>
<evidence type="ECO:0000313" key="2">
    <source>
        <dbReference type="EMBL" id="KAJ7698804.1"/>
    </source>
</evidence>
<evidence type="ECO:0000256" key="1">
    <source>
        <dbReference type="SAM" id="Phobius"/>
    </source>
</evidence>
<evidence type="ECO:0000313" key="3">
    <source>
        <dbReference type="Proteomes" id="UP001215598"/>
    </source>
</evidence>
<proteinExistence type="predicted"/>
<feature type="transmembrane region" description="Helical" evidence="1">
    <location>
        <begin position="28"/>
        <end position="45"/>
    </location>
</feature>
<organism evidence="2 3">
    <name type="scientific">Mycena metata</name>
    <dbReference type="NCBI Taxonomy" id="1033252"/>
    <lineage>
        <taxon>Eukaryota</taxon>
        <taxon>Fungi</taxon>
        <taxon>Dikarya</taxon>
        <taxon>Basidiomycota</taxon>
        <taxon>Agaricomycotina</taxon>
        <taxon>Agaricomycetes</taxon>
        <taxon>Agaricomycetidae</taxon>
        <taxon>Agaricales</taxon>
        <taxon>Marasmiineae</taxon>
        <taxon>Mycenaceae</taxon>
        <taxon>Mycena</taxon>
    </lineage>
</organism>
<gene>
    <name evidence="2" type="ORF">B0H16DRAFT_1749589</name>
</gene>
<name>A0AAD7GK58_9AGAR</name>
<protein>
    <submittedName>
        <fullName evidence="2">Uncharacterized protein</fullName>
    </submittedName>
</protein>
<sequence length="110" mass="12572">MDTKRAFLPAPYSTPQARKTSSIKALKYLLLLSAAGILSTFLPFLQTSKFTTAPKPLAASEWKDDVWPIREQTPWDISTDYAYPRVVEYDVTEGTWLRLDKVVYKIRQGT</sequence>
<dbReference type="Proteomes" id="UP001215598">
    <property type="component" value="Unassembled WGS sequence"/>
</dbReference>
<accession>A0AAD7GK58</accession>
<comment type="caution">
    <text evidence="2">The sequence shown here is derived from an EMBL/GenBank/DDBJ whole genome shotgun (WGS) entry which is preliminary data.</text>
</comment>
<keyword evidence="1" id="KW-0472">Membrane</keyword>
<keyword evidence="3" id="KW-1185">Reference proteome</keyword>
<dbReference type="EMBL" id="JARKIB010000583">
    <property type="protein sequence ID" value="KAJ7698804.1"/>
    <property type="molecule type" value="Genomic_DNA"/>
</dbReference>
<keyword evidence="1" id="KW-1133">Transmembrane helix</keyword>
<dbReference type="AlphaFoldDB" id="A0AAD7GK58"/>